<dbReference type="AlphaFoldDB" id="A0A0R1GKC6"/>
<dbReference type="SUPFAM" id="SSF52540">
    <property type="entry name" value="P-loop containing nucleoside triphosphate hydrolases"/>
    <property type="match status" value="1"/>
</dbReference>
<dbReference type="OrthoDB" id="9809324at2"/>
<dbReference type="PANTHER" id="PTHR40396">
    <property type="entry name" value="ATPASE-LIKE PROTEIN"/>
    <property type="match status" value="1"/>
</dbReference>
<dbReference type="RefSeq" id="WP_057904975.1">
    <property type="nucleotide sequence ID" value="NZ_AZDA01000091.1"/>
</dbReference>
<dbReference type="Pfam" id="PF13304">
    <property type="entry name" value="AAA_21"/>
    <property type="match status" value="1"/>
</dbReference>
<sequence>MLIDFEIKNYASIKDALLLSAETGERLSRLKTTNTLQENGFSLLKNLLVFGPNGSGKSNLIGGLHVMRELILHNPDNIADPLPYRPFRLALETQQEPVQFAIRFNYQAQTYAYQLTFLQQQIVSEKLTRLLKTTEQVYFERDHQHFPVLPNHLKNVAAATKENSLLLYTAQQANDPLAIAVFRWFKEDLIFVDDTDINTNYELLDLLIDSAAKQEFINFLRFADFNITDVHVRDVPIQYPDDMKAAFAKMAIKFKTDQKQVFTVHTQYDQNGQPVGQAELPLNWESRGTQKIFIIALCIIFAQRHGNGKTLLFDEFDDSLHFELSSALIQIFNSKLNKNQFILTTHELQLLDCAVRVDQLYLMEKDFTGVSTLKSIFDFKESRHNTRSGISFMKKYLSGKFGAMPQIDVNDMLTTLTASEGATHGTQIP</sequence>
<name>A0A0R1GKC6_9LACO</name>
<feature type="domain" description="ATPase AAA-type core" evidence="1">
    <location>
        <begin position="49"/>
        <end position="352"/>
    </location>
</feature>
<organism evidence="2 3">
    <name type="scientific">Loigolactobacillus bifermentans DSM 20003</name>
    <dbReference type="NCBI Taxonomy" id="1423726"/>
    <lineage>
        <taxon>Bacteria</taxon>
        <taxon>Bacillati</taxon>
        <taxon>Bacillota</taxon>
        <taxon>Bacilli</taxon>
        <taxon>Lactobacillales</taxon>
        <taxon>Lactobacillaceae</taxon>
        <taxon>Loigolactobacillus</taxon>
    </lineage>
</organism>
<protein>
    <recommendedName>
        <fullName evidence="1">ATPase AAA-type core domain-containing protein</fullName>
    </recommendedName>
</protein>
<dbReference type="InterPro" id="IPR027417">
    <property type="entry name" value="P-loop_NTPase"/>
</dbReference>
<evidence type="ECO:0000259" key="1">
    <source>
        <dbReference type="Pfam" id="PF13304"/>
    </source>
</evidence>
<dbReference type="GO" id="GO:0005524">
    <property type="term" value="F:ATP binding"/>
    <property type="evidence" value="ECO:0007669"/>
    <property type="project" value="InterPro"/>
</dbReference>
<dbReference type="PATRIC" id="fig|1423726.3.peg.562"/>
<reference evidence="2 3" key="1">
    <citation type="journal article" date="2015" name="Genome Announc.">
        <title>Expanding the biotechnology potential of lactobacilli through comparative genomics of 213 strains and associated genera.</title>
        <authorList>
            <person name="Sun Z."/>
            <person name="Harris H.M."/>
            <person name="McCann A."/>
            <person name="Guo C."/>
            <person name="Argimon S."/>
            <person name="Zhang W."/>
            <person name="Yang X."/>
            <person name="Jeffery I.B."/>
            <person name="Cooney J.C."/>
            <person name="Kagawa T.F."/>
            <person name="Liu W."/>
            <person name="Song Y."/>
            <person name="Salvetti E."/>
            <person name="Wrobel A."/>
            <person name="Rasinkangas P."/>
            <person name="Parkhill J."/>
            <person name="Rea M.C."/>
            <person name="O'Sullivan O."/>
            <person name="Ritari J."/>
            <person name="Douillard F.P."/>
            <person name="Paul Ross R."/>
            <person name="Yang R."/>
            <person name="Briner A.E."/>
            <person name="Felis G.E."/>
            <person name="de Vos W.M."/>
            <person name="Barrangou R."/>
            <person name="Klaenhammer T.R."/>
            <person name="Caufield P.W."/>
            <person name="Cui Y."/>
            <person name="Zhang H."/>
            <person name="O'Toole P.W."/>
        </authorList>
    </citation>
    <scope>NUCLEOTIDE SEQUENCE [LARGE SCALE GENOMIC DNA]</scope>
    <source>
        <strain evidence="2 3">DSM 20003</strain>
    </source>
</reference>
<dbReference type="PANTHER" id="PTHR40396:SF1">
    <property type="entry name" value="ATPASE AAA-TYPE CORE DOMAIN-CONTAINING PROTEIN"/>
    <property type="match status" value="1"/>
</dbReference>
<dbReference type="Proteomes" id="UP000051461">
    <property type="component" value="Unassembled WGS sequence"/>
</dbReference>
<dbReference type="GO" id="GO:0016887">
    <property type="term" value="F:ATP hydrolysis activity"/>
    <property type="evidence" value="ECO:0007669"/>
    <property type="project" value="InterPro"/>
</dbReference>
<comment type="caution">
    <text evidence="2">The sequence shown here is derived from an EMBL/GenBank/DDBJ whole genome shotgun (WGS) entry which is preliminary data.</text>
</comment>
<keyword evidence="3" id="KW-1185">Reference proteome</keyword>
<evidence type="ECO:0000313" key="2">
    <source>
        <dbReference type="EMBL" id="KRK34533.1"/>
    </source>
</evidence>
<proteinExistence type="predicted"/>
<evidence type="ECO:0000313" key="3">
    <source>
        <dbReference type="Proteomes" id="UP000051461"/>
    </source>
</evidence>
<dbReference type="EMBL" id="AZDA01000091">
    <property type="protein sequence ID" value="KRK34533.1"/>
    <property type="molecule type" value="Genomic_DNA"/>
</dbReference>
<dbReference type="Gene3D" id="3.40.50.300">
    <property type="entry name" value="P-loop containing nucleotide triphosphate hydrolases"/>
    <property type="match status" value="1"/>
</dbReference>
<dbReference type="STRING" id="1423726.FC07_GL000547"/>
<dbReference type="InterPro" id="IPR003959">
    <property type="entry name" value="ATPase_AAA_core"/>
</dbReference>
<gene>
    <name evidence="2" type="ORF">FC07_GL000547</name>
</gene>
<accession>A0A0R1GKC6</accession>